<comment type="similarity">
    <text evidence="1">Belongs to the archaeal RpoM/eukaryotic RPA12/RPB9/RPC11 RNA polymerase family.</text>
</comment>
<evidence type="ECO:0000259" key="7">
    <source>
        <dbReference type="SMART" id="SM00661"/>
    </source>
</evidence>
<evidence type="ECO:0000256" key="6">
    <source>
        <dbReference type="ARBA" id="ARBA00023242"/>
    </source>
</evidence>
<evidence type="ECO:0000256" key="3">
    <source>
        <dbReference type="ARBA" id="ARBA00022723"/>
    </source>
</evidence>
<dbReference type="SUPFAM" id="SSF57783">
    <property type="entry name" value="Zinc beta-ribbon"/>
    <property type="match status" value="1"/>
</dbReference>
<reference evidence="8 9" key="1">
    <citation type="journal article" date="2013" name="Nature">
        <title>The genomes of four tapeworm species reveal adaptations to parasitism.</title>
        <authorList>
            <person name="Tsai I.J."/>
            <person name="Zarowiecki M."/>
            <person name="Holroyd N."/>
            <person name="Garciarrubio A."/>
            <person name="Sanchez-Flores A."/>
            <person name="Brooks K.L."/>
            <person name="Tracey A."/>
            <person name="Bobes R.J."/>
            <person name="Fragoso G."/>
            <person name="Sciutto E."/>
            <person name="Aslett M."/>
            <person name="Beasley H."/>
            <person name="Bennett H.M."/>
            <person name="Cai J."/>
            <person name="Camicia F."/>
            <person name="Clark R."/>
            <person name="Cucher M."/>
            <person name="De Silva N."/>
            <person name="Day T.A."/>
            <person name="Deplazes P."/>
            <person name="Estrada K."/>
            <person name="Fernandez C."/>
            <person name="Holland P.W."/>
            <person name="Hou J."/>
            <person name="Hu S."/>
            <person name="Huckvale T."/>
            <person name="Hung S.S."/>
            <person name="Kamenetzky L."/>
            <person name="Keane J.A."/>
            <person name="Kiss F."/>
            <person name="Koziol U."/>
            <person name="Lambert O."/>
            <person name="Liu K."/>
            <person name="Luo X."/>
            <person name="Luo Y."/>
            <person name="Macchiaroli N."/>
            <person name="Nichol S."/>
            <person name="Paps J."/>
            <person name="Parkinson J."/>
            <person name="Pouchkina-Stantcheva N."/>
            <person name="Riddiford N."/>
            <person name="Rosenzvit M."/>
            <person name="Salinas G."/>
            <person name="Wasmuth J.D."/>
            <person name="Zamanian M."/>
            <person name="Zheng Y."/>
            <person name="Cai X."/>
            <person name="Soberon X."/>
            <person name="Olson P.D."/>
            <person name="Laclette J.P."/>
            <person name="Brehm K."/>
            <person name="Berriman M."/>
            <person name="Garciarrubio A."/>
            <person name="Bobes R.J."/>
            <person name="Fragoso G."/>
            <person name="Sanchez-Flores A."/>
            <person name="Estrada K."/>
            <person name="Cevallos M.A."/>
            <person name="Morett E."/>
            <person name="Gonzalez V."/>
            <person name="Portillo T."/>
            <person name="Ochoa-Leyva A."/>
            <person name="Jose M.V."/>
            <person name="Sciutto E."/>
            <person name="Landa A."/>
            <person name="Jimenez L."/>
            <person name="Valdes V."/>
            <person name="Carrero J.C."/>
            <person name="Larralde C."/>
            <person name="Morales-Montor J."/>
            <person name="Limon-Lason J."/>
            <person name="Soberon X."/>
            <person name="Laclette J.P."/>
        </authorList>
    </citation>
    <scope>NUCLEOTIDE SEQUENCE [LARGE SCALE GENOMIC DNA]</scope>
</reference>
<evidence type="ECO:0000256" key="1">
    <source>
        <dbReference type="ARBA" id="ARBA00008925"/>
    </source>
</evidence>
<keyword evidence="4" id="KW-0862">Zinc</keyword>
<dbReference type="WBParaSite" id="EgrG_000372700">
    <property type="protein sequence ID" value="EgrG_000372700"/>
    <property type="gene ID" value="EgrG_000372700"/>
</dbReference>
<dbReference type="PANTHER" id="PTHR11239:SF1">
    <property type="entry name" value="DNA-DIRECTED RNA POLYMERASE II SUBUNIT RPB9"/>
    <property type="match status" value="1"/>
</dbReference>
<dbReference type="Gene3D" id="2.20.25.10">
    <property type="match status" value="2"/>
</dbReference>
<gene>
    <name evidence="8" type="ORF">EgrG_000372700</name>
</gene>
<dbReference type="SMART" id="SM00661">
    <property type="entry name" value="RPOL9"/>
    <property type="match status" value="1"/>
</dbReference>
<dbReference type="Pfam" id="PF02150">
    <property type="entry name" value="Zn_ribbon_RPB9"/>
    <property type="match status" value="1"/>
</dbReference>
<dbReference type="InterPro" id="IPR019761">
    <property type="entry name" value="DNA-dir_RNA_pol-M_15_CS"/>
</dbReference>
<keyword evidence="6" id="KW-0539">Nucleus</keyword>
<evidence type="ECO:0000313" key="10">
    <source>
        <dbReference type="WBParaSite" id="EgrG_000372700"/>
    </source>
</evidence>
<organism evidence="8">
    <name type="scientific">Echinococcus granulosus</name>
    <name type="common">Hydatid tapeworm</name>
    <dbReference type="NCBI Taxonomy" id="6210"/>
    <lineage>
        <taxon>Eukaryota</taxon>
        <taxon>Metazoa</taxon>
        <taxon>Spiralia</taxon>
        <taxon>Lophotrochozoa</taxon>
        <taxon>Platyhelminthes</taxon>
        <taxon>Cestoda</taxon>
        <taxon>Eucestoda</taxon>
        <taxon>Cyclophyllidea</taxon>
        <taxon>Taeniidae</taxon>
        <taxon>Echinococcus</taxon>
        <taxon>Echinococcus granulosus group</taxon>
    </lineage>
</organism>
<accession>A0A068X3E8</accession>
<dbReference type="Proteomes" id="UP000492820">
    <property type="component" value="Unassembled WGS sequence"/>
</dbReference>
<dbReference type="GO" id="GO:0005665">
    <property type="term" value="C:RNA polymerase II, core complex"/>
    <property type="evidence" value="ECO:0007669"/>
    <property type="project" value="TreeGrafter"/>
</dbReference>
<dbReference type="AlphaFoldDB" id="A0A068X3E8"/>
<dbReference type="GO" id="GO:0006283">
    <property type="term" value="P:transcription-coupled nucleotide-excision repair"/>
    <property type="evidence" value="ECO:0007669"/>
    <property type="project" value="TreeGrafter"/>
</dbReference>
<dbReference type="GO" id="GO:0003899">
    <property type="term" value="F:DNA-directed RNA polymerase activity"/>
    <property type="evidence" value="ECO:0007669"/>
    <property type="project" value="InterPro"/>
</dbReference>
<sequence>MEEDVKTEGVGILFCSECNNMLYPKEDKRHKRLMYACRNCEFMQPADNPCIYVNRLEQAIDELALIVPDVVHDPTLPRTEEHQCPKWPKRICVYTMCALILIASTSGLNNCMHPSFSLQIITYSDVRKDFSCM</sequence>
<name>A0A068X3E8_ECHGR</name>
<keyword evidence="2" id="KW-0240">DNA-directed RNA polymerase</keyword>
<reference evidence="10" key="3">
    <citation type="submission" date="2020-10" db="UniProtKB">
        <authorList>
            <consortium name="WormBaseParasite"/>
        </authorList>
    </citation>
    <scope>IDENTIFICATION</scope>
</reference>
<reference evidence="8" key="2">
    <citation type="submission" date="2014-06" db="EMBL/GenBank/DDBJ databases">
        <authorList>
            <person name="Aslett M."/>
        </authorList>
    </citation>
    <scope>NUCLEOTIDE SEQUENCE</scope>
</reference>
<evidence type="ECO:0000256" key="4">
    <source>
        <dbReference type="ARBA" id="ARBA00022833"/>
    </source>
</evidence>
<evidence type="ECO:0000313" key="9">
    <source>
        <dbReference type="Proteomes" id="UP000492820"/>
    </source>
</evidence>
<proteinExistence type="inferred from homology"/>
<evidence type="ECO:0000313" key="8">
    <source>
        <dbReference type="EMBL" id="CDS24430.1"/>
    </source>
</evidence>
<dbReference type="GO" id="GO:0001193">
    <property type="term" value="P:maintenance of transcriptional fidelity during transcription elongation by RNA polymerase II"/>
    <property type="evidence" value="ECO:0007669"/>
    <property type="project" value="TreeGrafter"/>
</dbReference>
<dbReference type="EMBL" id="LK028605">
    <property type="protein sequence ID" value="CDS24430.1"/>
    <property type="molecule type" value="Genomic_DNA"/>
</dbReference>
<dbReference type="GO" id="GO:0046872">
    <property type="term" value="F:metal ion binding"/>
    <property type="evidence" value="ECO:0007669"/>
    <property type="project" value="UniProtKB-KW"/>
</dbReference>
<evidence type="ECO:0000256" key="2">
    <source>
        <dbReference type="ARBA" id="ARBA00022478"/>
    </source>
</evidence>
<dbReference type="OrthoDB" id="282270at2759"/>
<dbReference type="GO" id="GO:0006367">
    <property type="term" value="P:transcription initiation at RNA polymerase II promoter"/>
    <property type="evidence" value="ECO:0007669"/>
    <property type="project" value="TreeGrafter"/>
</dbReference>
<dbReference type="FunFam" id="2.20.25.10:FF:000009">
    <property type="entry name" value="DNA-directed RNA polymerase subunit"/>
    <property type="match status" value="1"/>
</dbReference>
<dbReference type="PANTHER" id="PTHR11239">
    <property type="entry name" value="DNA-DIRECTED RNA POLYMERASE"/>
    <property type="match status" value="1"/>
</dbReference>
<dbReference type="InterPro" id="IPR012164">
    <property type="entry name" value="Rpa12/Rpb9/Rpc10/TFS"/>
</dbReference>
<evidence type="ECO:0000256" key="5">
    <source>
        <dbReference type="ARBA" id="ARBA00023163"/>
    </source>
</evidence>
<keyword evidence="5" id="KW-0804">Transcription</keyword>
<keyword evidence="3" id="KW-0479">Metal-binding</keyword>
<dbReference type="InterPro" id="IPR001529">
    <property type="entry name" value="Zn_ribbon_RPB9"/>
</dbReference>
<protein>
    <submittedName>
        <fullName evidence="8 10">RNA polymerase II 15 kDa subunit</fullName>
    </submittedName>
</protein>
<feature type="domain" description="DNA-directed RNA polymerase II subunit RPB9-like zinc ribbon" evidence="7">
    <location>
        <begin position="13"/>
        <end position="66"/>
    </location>
</feature>
<dbReference type="PROSITE" id="PS01030">
    <property type="entry name" value="RNA_POL_M_15KD"/>
    <property type="match status" value="1"/>
</dbReference>